<feature type="compositionally biased region" description="Low complexity" evidence="3">
    <location>
        <begin position="1259"/>
        <end position="1277"/>
    </location>
</feature>
<feature type="compositionally biased region" description="Basic and acidic residues" evidence="3">
    <location>
        <begin position="1436"/>
        <end position="1474"/>
    </location>
</feature>
<dbReference type="Pfam" id="PF00076">
    <property type="entry name" value="RRM_1"/>
    <property type="match status" value="1"/>
</dbReference>
<gene>
    <name evidence="5" type="ORF">Vretimale_15809</name>
</gene>
<dbReference type="InterPro" id="IPR012677">
    <property type="entry name" value="Nucleotide-bd_a/b_plait_sf"/>
</dbReference>
<feature type="compositionally biased region" description="Polar residues" evidence="3">
    <location>
        <begin position="882"/>
        <end position="893"/>
    </location>
</feature>
<feature type="region of interest" description="Disordered" evidence="3">
    <location>
        <begin position="1101"/>
        <end position="1120"/>
    </location>
</feature>
<dbReference type="PROSITE" id="PS50102">
    <property type="entry name" value="RRM"/>
    <property type="match status" value="1"/>
</dbReference>
<dbReference type="Gene3D" id="3.30.70.330">
    <property type="match status" value="1"/>
</dbReference>
<dbReference type="GO" id="GO:0003723">
    <property type="term" value="F:RNA binding"/>
    <property type="evidence" value="ECO:0007669"/>
    <property type="project" value="UniProtKB-UniRule"/>
</dbReference>
<feature type="compositionally biased region" description="Gly residues" evidence="3">
    <location>
        <begin position="1154"/>
        <end position="1165"/>
    </location>
</feature>
<feature type="region of interest" description="Disordered" evidence="3">
    <location>
        <begin position="1032"/>
        <end position="1082"/>
    </location>
</feature>
<evidence type="ECO:0000313" key="6">
    <source>
        <dbReference type="Proteomes" id="UP000722791"/>
    </source>
</evidence>
<feature type="region of interest" description="Disordered" evidence="3">
    <location>
        <begin position="1126"/>
        <end position="1494"/>
    </location>
</feature>
<feature type="compositionally biased region" description="Low complexity" evidence="3">
    <location>
        <begin position="1349"/>
        <end position="1359"/>
    </location>
</feature>
<keyword evidence="1" id="KW-0694">RNA-binding</keyword>
<name>A0A8J4GPS4_9CHLO</name>
<feature type="region of interest" description="Disordered" evidence="3">
    <location>
        <begin position="882"/>
        <end position="921"/>
    </location>
</feature>
<organism evidence="5 6">
    <name type="scientific">Volvox reticuliferus</name>
    <dbReference type="NCBI Taxonomy" id="1737510"/>
    <lineage>
        <taxon>Eukaryota</taxon>
        <taxon>Viridiplantae</taxon>
        <taxon>Chlorophyta</taxon>
        <taxon>core chlorophytes</taxon>
        <taxon>Chlorophyceae</taxon>
        <taxon>CS clade</taxon>
        <taxon>Chlamydomonadales</taxon>
        <taxon>Volvocaceae</taxon>
        <taxon>Volvox</taxon>
    </lineage>
</organism>
<dbReference type="InterPro" id="IPR035979">
    <property type="entry name" value="RBD_domain_sf"/>
</dbReference>
<feature type="compositionally biased region" description="Low complexity" evidence="3">
    <location>
        <begin position="1423"/>
        <end position="1432"/>
    </location>
</feature>
<sequence>EAAVARRQAAAQQARQSLASKLPPSLALALGTGSGALSLPLRGSRAAPGSRSAGVEKESVTAATDIAAEGTVAATSADAPPPGETAKDRALRALRTQRQMTETGEGGDHARGAAGAGVHTATSITGRKLPSAARRNMHGAGPPPTPLHAPVAAEPEPAPVGYVPINRQRGTGGNDGGGEVTASASSGFANARSAAVGIAALHAAPQAYKPAAPAGFKPPLPGGFRPPVPSGFKPPNPAGVRPPIPAGFRHLGPAGFRPPVPAGFKVALPGAGSSGASGGAGATLIGNKRSTPEPSPAPSAPSYGSDEEDGYAGSAFHSHCCTTSAAGAAFTIYGGGLLSCAMNRTCQAFSKSPDRTVCTENGASSRLSHLGSHIRRNGSCGGGSYSSTDFGNRFMLNRLDANGVSVSNGSRSDGDADDEASGDEHGNSSDTSGRIRRTSCGKDRGTCTWFIPQFDGADDVMHDDTGGDGPDISMATTAAAPAATAGLALPLIHSDPVVATAAALGALSGLPLGTDGLAVLAGGDGVAAGMPACEPLLVSAVPAVSPEEAQSALAEATAALVQATAALAEATAALAEATSASPVPMSMPCVTEANGMQILADPNAMQQCLPDPSATPFMTAVDGTAVWGVMPFAAPYAPLALDGGTAAFVALGASDPAVACGSVIDANAAGTACANIHIGALGPGSFDPILPPLHQLQALQPMDTSTATTDFISAPAVSLEPFLGDPACAILHTGTAAAAAAVRAGALPDSSMGILPAATAAVAVGGGAVVSSLAADAGAAADMDLIAIAALGDGPELEEAAVLTFEDDDDDVLDASFHAFIQSDDDIGEGDFGCPVVIGLVPAGPAVPGTILPQQQCQQQQQQQQQRQQQHLVQQQLPTVQEHQELHQQQGSAQKEWGFRQQQQPQASVSMDSSRPGCSFEQTHATVGCTEGHVLQQHEREQQRQQRDRSHQRGGQRRLMEPTTEPRTIKLEPMAEDAASRLPPPPPLPRQEHTQTQRGQQQRQRKEEPSFLKQQMQQGRIHDSVSLNLHHFSGLTSKAPPPPPTPWVGEPSSQRARQAGADAKGADVEEGYSGKAGAQSVGGNTAGVVAVARIKISGSHATMASQPPLPPPPLGAMHNLRGNAIVSPSQSLPTLPRPRPPSSLPGPQLRNPAGGLGETPHGGSGSSPTRGRPIRVGLSSNSPCASSGEGASGSTSGTASSESDLDCRSRSRSKSPGMSPFRRRGARGGMPSPRRRSSRSRSRSPPYHLRRRNSRSRGSRSPARGRGSCCGRVPRSPSRSRSRSRSWSPRAGSRRRGSGRSPPPIGAPYRNGGSVGGGGCADAGRRGGRKRRRRQRGGRRRGGQGYAQPSAAVGMLAGAAPPPPPPSAGPGGSGDGGGGGGPSVAGPAARPLPLPPPPPLPSDSRDRCNRGSGGGGGGGGGTVATASAGVGVPQLREGDRRQDKDRDGTRERTDPRDRERERERSEAHEWDHRGGPRGGFGGSVSGSGGGGDRRSQELACTLFVGDLPHGITAAELRGVFAAYSKEVVNARLVSGQLYGFVRFSSPEAATAVLELSRNMGVEAGGHRLTVARAQGSLPDWKKTGPSQQRREYSVSDGYGVLYDLPPIAIAPGPMRMPMRQPPMFGMFGMGSPVPSGHRVTRHVLEYDDL</sequence>
<feature type="region of interest" description="Disordered" evidence="3">
    <location>
        <begin position="277"/>
        <end position="308"/>
    </location>
</feature>
<feature type="compositionally biased region" description="Gly residues" evidence="3">
    <location>
        <begin position="1476"/>
        <end position="1490"/>
    </location>
</feature>
<feature type="compositionally biased region" description="Basic residues" evidence="3">
    <location>
        <begin position="1326"/>
        <end position="1342"/>
    </location>
</feature>
<feature type="compositionally biased region" description="Polar residues" evidence="3">
    <location>
        <begin position="900"/>
        <end position="913"/>
    </location>
</feature>
<reference evidence="5" key="1">
    <citation type="journal article" date="2021" name="Proc. Natl. Acad. Sci. U.S.A.">
        <title>Three genomes in the algal genus Volvox reveal the fate of a haploid sex-determining region after a transition to homothallism.</title>
        <authorList>
            <person name="Yamamoto K."/>
            <person name="Hamaji T."/>
            <person name="Kawai-Toyooka H."/>
            <person name="Matsuzaki R."/>
            <person name="Takahashi F."/>
            <person name="Nishimura Y."/>
            <person name="Kawachi M."/>
            <person name="Noguchi H."/>
            <person name="Minakuchi Y."/>
            <person name="Umen J.G."/>
            <person name="Toyoda A."/>
            <person name="Nozaki H."/>
        </authorList>
    </citation>
    <scope>NUCLEOTIDE SEQUENCE</scope>
    <source>
        <strain evidence="5">NIES-3785</strain>
    </source>
</reference>
<feature type="compositionally biased region" description="Basic and acidic residues" evidence="3">
    <location>
        <begin position="936"/>
        <end position="951"/>
    </location>
</feature>
<feature type="region of interest" description="Disordered" evidence="3">
    <location>
        <begin position="405"/>
        <end position="437"/>
    </location>
</feature>
<evidence type="ECO:0000259" key="4">
    <source>
        <dbReference type="PROSITE" id="PS50102"/>
    </source>
</evidence>
<dbReference type="EMBL" id="BNCQ01000043">
    <property type="protein sequence ID" value="GIM12465.1"/>
    <property type="molecule type" value="Genomic_DNA"/>
</dbReference>
<feature type="coiled-coil region" evidence="2">
    <location>
        <begin position="553"/>
        <end position="580"/>
    </location>
</feature>
<proteinExistence type="predicted"/>
<feature type="compositionally biased region" description="Pro residues" evidence="3">
    <location>
        <begin position="1390"/>
        <end position="1401"/>
    </location>
</feature>
<feature type="compositionally biased region" description="Gly residues" evidence="3">
    <location>
        <begin position="1369"/>
        <end position="1383"/>
    </location>
</feature>
<feature type="compositionally biased region" description="Low complexity" evidence="3">
    <location>
        <begin position="1185"/>
        <end position="1202"/>
    </location>
</feature>
<evidence type="ECO:0000256" key="1">
    <source>
        <dbReference type="PROSITE-ProRule" id="PRU00176"/>
    </source>
</evidence>
<feature type="region of interest" description="Disordered" evidence="3">
    <location>
        <begin position="935"/>
        <end position="1019"/>
    </location>
</feature>
<keyword evidence="2" id="KW-0175">Coiled coil</keyword>
<feature type="region of interest" description="Disordered" evidence="3">
    <location>
        <begin position="133"/>
        <end position="181"/>
    </location>
</feature>
<protein>
    <recommendedName>
        <fullName evidence="4">RRM domain-containing protein</fullName>
    </recommendedName>
</protein>
<feature type="compositionally biased region" description="Gly residues" evidence="3">
    <location>
        <begin position="170"/>
        <end position="179"/>
    </location>
</feature>
<feature type="compositionally biased region" description="Pro residues" evidence="3">
    <location>
        <begin position="1135"/>
        <end position="1144"/>
    </location>
</feature>
<dbReference type="SUPFAM" id="SSF54928">
    <property type="entry name" value="RNA-binding domain, RBD"/>
    <property type="match status" value="1"/>
</dbReference>
<accession>A0A8J4GPS4</accession>
<evidence type="ECO:0000313" key="5">
    <source>
        <dbReference type="EMBL" id="GIM12465.1"/>
    </source>
</evidence>
<feature type="non-terminal residue" evidence="5">
    <location>
        <position position="1"/>
    </location>
</feature>
<dbReference type="CDD" id="cd00590">
    <property type="entry name" value="RRM_SF"/>
    <property type="match status" value="1"/>
</dbReference>
<evidence type="ECO:0000256" key="3">
    <source>
        <dbReference type="SAM" id="MobiDB-lite"/>
    </source>
</evidence>
<dbReference type="InterPro" id="IPR000504">
    <property type="entry name" value="RRM_dom"/>
</dbReference>
<evidence type="ECO:0000256" key="2">
    <source>
        <dbReference type="SAM" id="Coils"/>
    </source>
</evidence>
<feature type="region of interest" description="Disordered" evidence="3">
    <location>
        <begin position="99"/>
        <end position="118"/>
    </location>
</feature>
<feature type="region of interest" description="Disordered" evidence="3">
    <location>
        <begin position="41"/>
        <end position="61"/>
    </location>
</feature>
<comment type="caution">
    <text evidence="5">The sequence shown here is derived from an EMBL/GenBank/DDBJ whole genome shotgun (WGS) entry which is preliminary data.</text>
</comment>
<dbReference type="SMART" id="SM00360">
    <property type="entry name" value="RRM"/>
    <property type="match status" value="1"/>
</dbReference>
<feature type="domain" description="RRM" evidence="4">
    <location>
        <begin position="1500"/>
        <end position="1575"/>
    </location>
</feature>
<dbReference type="Proteomes" id="UP000722791">
    <property type="component" value="Unassembled WGS sequence"/>
</dbReference>
<feature type="compositionally biased region" description="Gly residues" evidence="3">
    <location>
        <begin position="1411"/>
        <end position="1422"/>
    </location>
</feature>
<feature type="compositionally biased region" description="Basic residues" evidence="3">
    <location>
        <begin position="1233"/>
        <end position="1258"/>
    </location>
</feature>